<comment type="caution">
    <text evidence="2">The sequence shown here is derived from an EMBL/GenBank/DDBJ whole genome shotgun (WGS) entry which is preliminary data.</text>
</comment>
<evidence type="ECO:0000256" key="1">
    <source>
        <dbReference type="SAM" id="MobiDB-lite"/>
    </source>
</evidence>
<name>A0AAV6USE2_9ARAC</name>
<feature type="region of interest" description="Disordered" evidence="1">
    <location>
        <begin position="24"/>
        <end position="87"/>
    </location>
</feature>
<evidence type="ECO:0000313" key="3">
    <source>
        <dbReference type="Proteomes" id="UP000827092"/>
    </source>
</evidence>
<feature type="compositionally biased region" description="Basic and acidic residues" evidence="1">
    <location>
        <begin position="60"/>
        <end position="69"/>
    </location>
</feature>
<keyword evidence="3" id="KW-1185">Reference proteome</keyword>
<organism evidence="2 3">
    <name type="scientific">Oedothorax gibbosus</name>
    <dbReference type="NCBI Taxonomy" id="931172"/>
    <lineage>
        <taxon>Eukaryota</taxon>
        <taxon>Metazoa</taxon>
        <taxon>Ecdysozoa</taxon>
        <taxon>Arthropoda</taxon>
        <taxon>Chelicerata</taxon>
        <taxon>Arachnida</taxon>
        <taxon>Araneae</taxon>
        <taxon>Araneomorphae</taxon>
        <taxon>Entelegynae</taxon>
        <taxon>Araneoidea</taxon>
        <taxon>Linyphiidae</taxon>
        <taxon>Erigoninae</taxon>
        <taxon>Oedothorax</taxon>
    </lineage>
</organism>
<dbReference type="Proteomes" id="UP000827092">
    <property type="component" value="Unassembled WGS sequence"/>
</dbReference>
<dbReference type="AlphaFoldDB" id="A0AAV6USE2"/>
<proteinExistence type="predicted"/>
<dbReference type="EMBL" id="JAFNEN010000278">
    <property type="protein sequence ID" value="KAG8187124.1"/>
    <property type="molecule type" value="Genomic_DNA"/>
</dbReference>
<gene>
    <name evidence="2" type="ORF">JTE90_004870</name>
</gene>
<evidence type="ECO:0000313" key="2">
    <source>
        <dbReference type="EMBL" id="KAG8187124.1"/>
    </source>
</evidence>
<accession>A0AAV6USE2</accession>
<protein>
    <submittedName>
        <fullName evidence="2">Uncharacterized protein</fullName>
    </submittedName>
</protein>
<sequence>MFRLLFCRAKRNNPIFTSGLNHFRSDSVRGDKLRQPRSDASREREVAGGGGRLPGSFGTETRRSRHSEQFTETSELARTETGPKITNPHSSFLVKPNLFHFFATLEFVIPTSGRCILANFKR</sequence>
<feature type="compositionally biased region" description="Basic and acidic residues" evidence="1">
    <location>
        <begin position="24"/>
        <end position="46"/>
    </location>
</feature>
<reference evidence="2 3" key="1">
    <citation type="journal article" date="2022" name="Nat. Ecol. Evol.">
        <title>A masculinizing supergene underlies an exaggerated male reproductive morph in a spider.</title>
        <authorList>
            <person name="Hendrickx F."/>
            <person name="De Corte Z."/>
            <person name="Sonet G."/>
            <person name="Van Belleghem S.M."/>
            <person name="Kostlbacher S."/>
            <person name="Vangestel C."/>
        </authorList>
    </citation>
    <scope>NUCLEOTIDE SEQUENCE [LARGE SCALE GENOMIC DNA]</scope>
    <source>
        <strain evidence="2">W744_W776</strain>
    </source>
</reference>